<keyword evidence="2" id="KW-0560">Oxidoreductase</keyword>
<feature type="non-terminal residue" evidence="2">
    <location>
        <position position="1"/>
    </location>
</feature>
<sequence length="39" mass="4121">WLAADPRGSPSESSPPAASARCSARRWPRPGTTSSRRPG</sequence>
<evidence type="ECO:0000313" key="2">
    <source>
        <dbReference type="EMBL" id="CAA9426973.1"/>
    </source>
</evidence>
<accession>A0A6J4Q3E4</accession>
<gene>
    <name evidence="2" type="ORF">AVDCRST_MAG66-3026</name>
</gene>
<dbReference type="EC" id="1.1.1.169" evidence="2"/>
<protein>
    <submittedName>
        <fullName evidence="2">Ketopantoate reductase PanG</fullName>
        <ecNumber evidence="2">1.1.1.169</ecNumber>
    </submittedName>
</protein>
<name>A0A6J4Q3E4_9PSEU</name>
<dbReference type="AlphaFoldDB" id="A0A6J4Q3E4"/>
<reference evidence="2" key="1">
    <citation type="submission" date="2020-02" db="EMBL/GenBank/DDBJ databases">
        <authorList>
            <person name="Meier V. D."/>
        </authorList>
    </citation>
    <scope>NUCLEOTIDE SEQUENCE</scope>
    <source>
        <strain evidence="2">AVDCRST_MAG66</strain>
    </source>
</reference>
<feature type="compositionally biased region" description="Low complexity" evidence="1">
    <location>
        <begin position="1"/>
        <end position="22"/>
    </location>
</feature>
<dbReference type="EMBL" id="CADCUS010000440">
    <property type="protein sequence ID" value="CAA9426973.1"/>
    <property type="molecule type" value="Genomic_DNA"/>
</dbReference>
<organism evidence="2">
    <name type="scientific">uncultured Pseudonocardia sp</name>
    <dbReference type="NCBI Taxonomy" id="211455"/>
    <lineage>
        <taxon>Bacteria</taxon>
        <taxon>Bacillati</taxon>
        <taxon>Actinomycetota</taxon>
        <taxon>Actinomycetes</taxon>
        <taxon>Pseudonocardiales</taxon>
        <taxon>Pseudonocardiaceae</taxon>
        <taxon>Pseudonocardia</taxon>
        <taxon>environmental samples</taxon>
    </lineage>
</organism>
<feature type="region of interest" description="Disordered" evidence="1">
    <location>
        <begin position="1"/>
        <end position="39"/>
    </location>
</feature>
<feature type="non-terminal residue" evidence="2">
    <location>
        <position position="39"/>
    </location>
</feature>
<evidence type="ECO:0000256" key="1">
    <source>
        <dbReference type="SAM" id="MobiDB-lite"/>
    </source>
</evidence>
<proteinExistence type="predicted"/>
<dbReference type="GO" id="GO:0008677">
    <property type="term" value="F:2-dehydropantoate 2-reductase activity"/>
    <property type="evidence" value="ECO:0007669"/>
    <property type="project" value="UniProtKB-EC"/>
</dbReference>